<name>A0ABR2S952_9ROSI</name>
<evidence type="ECO:0000313" key="2">
    <source>
        <dbReference type="Proteomes" id="UP001396334"/>
    </source>
</evidence>
<accession>A0ABR2S952</accession>
<reference evidence="1 2" key="1">
    <citation type="journal article" date="2024" name="G3 (Bethesda)">
        <title>Genome assembly of Hibiscus sabdariffa L. provides insights into metabolisms of medicinal natural products.</title>
        <authorList>
            <person name="Kim T."/>
        </authorList>
    </citation>
    <scope>NUCLEOTIDE SEQUENCE [LARGE SCALE GENOMIC DNA]</scope>
    <source>
        <strain evidence="1">TK-2024</strain>
        <tissue evidence="1">Old leaves</tissue>
    </source>
</reference>
<evidence type="ECO:0000313" key="1">
    <source>
        <dbReference type="EMBL" id="KAK9021704.1"/>
    </source>
</evidence>
<proteinExistence type="predicted"/>
<dbReference type="Proteomes" id="UP001396334">
    <property type="component" value="Unassembled WGS sequence"/>
</dbReference>
<keyword evidence="2" id="KW-1185">Reference proteome</keyword>
<sequence length="100" mass="11068">MSCPLLSISQLAFRTWSYTFGLAWCWANRSVSVEVFTNDPGNIEDVWKLGHIFQMRSRACLVFGNKVGESAGVGGETGFRGCRRGLNNSAASVCNFYQFS</sequence>
<gene>
    <name evidence="1" type="ORF">V6N11_011679</name>
</gene>
<organism evidence="1 2">
    <name type="scientific">Hibiscus sabdariffa</name>
    <name type="common">roselle</name>
    <dbReference type="NCBI Taxonomy" id="183260"/>
    <lineage>
        <taxon>Eukaryota</taxon>
        <taxon>Viridiplantae</taxon>
        <taxon>Streptophyta</taxon>
        <taxon>Embryophyta</taxon>
        <taxon>Tracheophyta</taxon>
        <taxon>Spermatophyta</taxon>
        <taxon>Magnoliopsida</taxon>
        <taxon>eudicotyledons</taxon>
        <taxon>Gunneridae</taxon>
        <taxon>Pentapetalae</taxon>
        <taxon>rosids</taxon>
        <taxon>malvids</taxon>
        <taxon>Malvales</taxon>
        <taxon>Malvaceae</taxon>
        <taxon>Malvoideae</taxon>
        <taxon>Hibiscus</taxon>
    </lineage>
</organism>
<dbReference type="EMBL" id="JBBPBN010000016">
    <property type="protein sequence ID" value="KAK9021704.1"/>
    <property type="molecule type" value="Genomic_DNA"/>
</dbReference>
<comment type="caution">
    <text evidence="1">The sequence shown here is derived from an EMBL/GenBank/DDBJ whole genome shotgun (WGS) entry which is preliminary data.</text>
</comment>
<protein>
    <submittedName>
        <fullName evidence="1">Uncharacterized protein</fullName>
    </submittedName>
</protein>